<gene>
    <name evidence="1" type="ORF">WN55_05791</name>
</gene>
<organism evidence="1 2">
    <name type="scientific">Dufourea novaeangliae</name>
    <name type="common">Sweat bee</name>
    <dbReference type="NCBI Taxonomy" id="178035"/>
    <lineage>
        <taxon>Eukaryota</taxon>
        <taxon>Metazoa</taxon>
        <taxon>Ecdysozoa</taxon>
        <taxon>Arthropoda</taxon>
        <taxon>Hexapoda</taxon>
        <taxon>Insecta</taxon>
        <taxon>Pterygota</taxon>
        <taxon>Neoptera</taxon>
        <taxon>Endopterygota</taxon>
        <taxon>Hymenoptera</taxon>
        <taxon>Apocrita</taxon>
        <taxon>Aculeata</taxon>
        <taxon>Apoidea</taxon>
        <taxon>Anthophila</taxon>
        <taxon>Halictidae</taxon>
        <taxon>Rophitinae</taxon>
        <taxon>Dufourea</taxon>
    </lineage>
</organism>
<accession>A0A154P0B0</accession>
<sequence length="120" mass="13680">MRVVHACFREFPTDRVRGLLPPPIDHGIAGINVINQRMRRRFEFRGLNPTCTQEPPSFVHIGPMGNTAVGWSGFGRRDGFKVESTLRYSDNYLSSREIRNVTDHDSVPATICIPRDRELV</sequence>
<evidence type="ECO:0000313" key="2">
    <source>
        <dbReference type="Proteomes" id="UP000076502"/>
    </source>
</evidence>
<dbReference type="Proteomes" id="UP000076502">
    <property type="component" value="Unassembled WGS sequence"/>
</dbReference>
<evidence type="ECO:0000313" key="1">
    <source>
        <dbReference type="EMBL" id="KZC05273.1"/>
    </source>
</evidence>
<dbReference type="AlphaFoldDB" id="A0A154P0B0"/>
<proteinExistence type="predicted"/>
<reference evidence="1 2" key="1">
    <citation type="submission" date="2015-07" db="EMBL/GenBank/DDBJ databases">
        <title>The genome of Dufourea novaeangliae.</title>
        <authorList>
            <person name="Pan H."/>
            <person name="Kapheim K."/>
        </authorList>
    </citation>
    <scope>NUCLEOTIDE SEQUENCE [LARGE SCALE GENOMIC DNA]</scope>
    <source>
        <strain evidence="1">0120121106</strain>
        <tissue evidence="1">Whole body</tissue>
    </source>
</reference>
<name>A0A154P0B0_DUFNO</name>
<protein>
    <submittedName>
        <fullName evidence="1">Uncharacterized protein</fullName>
    </submittedName>
</protein>
<keyword evidence="2" id="KW-1185">Reference proteome</keyword>
<dbReference type="EMBL" id="KQ434787">
    <property type="protein sequence ID" value="KZC05273.1"/>
    <property type="molecule type" value="Genomic_DNA"/>
</dbReference>